<evidence type="ECO:0000313" key="2">
    <source>
        <dbReference type="Proteomes" id="UP000789570"/>
    </source>
</evidence>
<comment type="caution">
    <text evidence="1">The sequence shown here is derived from an EMBL/GenBank/DDBJ whole genome shotgun (WGS) entry which is preliminary data.</text>
</comment>
<accession>A0A9N9GRX2</accession>
<protein>
    <submittedName>
        <fullName evidence="1">441_t:CDS:1</fullName>
    </submittedName>
</protein>
<keyword evidence="2" id="KW-1185">Reference proteome</keyword>
<dbReference type="EMBL" id="CAJVPQ010003235">
    <property type="protein sequence ID" value="CAG8621835.1"/>
    <property type="molecule type" value="Genomic_DNA"/>
</dbReference>
<gene>
    <name evidence="1" type="ORF">FCALED_LOCUS9595</name>
</gene>
<evidence type="ECO:0000313" key="1">
    <source>
        <dbReference type="EMBL" id="CAG8621835.1"/>
    </source>
</evidence>
<proteinExistence type="predicted"/>
<dbReference type="AlphaFoldDB" id="A0A9N9GRX2"/>
<name>A0A9N9GRX2_9GLOM</name>
<dbReference type="Gene3D" id="1.10.30.10">
    <property type="entry name" value="High mobility group box domain"/>
    <property type="match status" value="1"/>
</dbReference>
<sequence>MSTIANPDWLILGLVATKGRIKRELGDRIQLSKIAGFIWGEADSSEKKMFEELSTQFKEFHKLFFPNYEYKPTSKAQAVEKHHNLWTYKENVSEQKRQSKNYFTGKLTMLVDGIIPLYLRILQKLQKSTYLHNPFGIYLLPKHHYVIFENGDNLGF</sequence>
<organism evidence="1 2">
    <name type="scientific">Funneliformis caledonium</name>
    <dbReference type="NCBI Taxonomy" id="1117310"/>
    <lineage>
        <taxon>Eukaryota</taxon>
        <taxon>Fungi</taxon>
        <taxon>Fungi incertae sedis</taxon>
        <taxon>Mucoromycota</taxon>
        <taxon>Glomeromycotina</taxon>
        <taxon>Glomeromycetes</taxon>
        <taxon>Glomerales</taxon>
        <taxon>Glomeraceae</taxon>
        <taxon>Funneliformis</taxon>
    </lineage>
</organism>
<dbReference type="OrthoDB" id="6247875at2759"/>
<dbReference type="InterPro" id="IPR036910">
    <property type="entry name" value="HMG_box_dom_sf"/>
</dbReference>
<dbReference type="SUPFAM" id="SSF47095">
    <property type="entry name" value="HMG-box"/>
    <property type="match status" value="1"/>
</dbReference>
<reference evidence="1" key="1">
    <citation type="submission" date="2021-06" db="EMBL/GenBank/DDBJ databases">
        <authorList>
            <person name="Kallberg Y."/>
            <person name="Tangrot J."/>
            <person name="Rosling A."/>
        </authorList>
    </citation>
    <scope>NUCLEOTIDE SEQUENCE</scope>
    <source>
        <strain evidence="1">UK204</strain>
    </source>
</reference>
<dbReference type="Proteomes" id="UP000789570">
    <property type="component" value="Unassembled WGS sequence"/>
</dbReference>